<protein>
    <submittedName>
        <fullName evidence="1">SnoaL-like polyketide cyclase</fullName>
    </submittedName>
</protein>
<sequence length="144" mass="16135">MTTPARPAEQVDRARQRWNAGDLPGYLQLYAEDLQFHGVRPDPMDKPSVTGFYQQFWSAMGAPGRANPQLDFHEHLVDGDRYGCRFAVSGEHRGDFMGVAATGRPYVLEGITIMRFRRDQVVERWTTADFLGLLVQLGAVPAPA</sequence>
<dbReference type="Gene3D" id="3.10.450.50">
    <property type="match status" value="1"/>
</dbReference>
<name>A0A239BS58_9ACTN</name>
<dbReference type="PANTHER" id="PTHR38436">
    <property type="entry name" value="POLYKETIDE CYCLASE SNOAL-LIKE DOMAIN"/>
    <property type="match status" value="1"/>
</dbReference>
<dbReference type="InterPro" id="IPR009959">
    <property type="entry name" value="Cyclase_SnoaL-like"/>
</dbReference>
<evidence type="ECO:0000313" key="2">
    <source>
        <dbReference type="Proteomes" id="UP000198373"/>
    </source>
</evidence>
<dbReference type="EMBL" id="FZOO01000002">
    <property type="protein sequence ID" value="SNS10780.1"/>
    <property type="molecule type" value="Genomic_DNA"/>
</dbReference>
<dbReference type="Proteomes" id="UP000198373">
    <property type="component" value="Unassembled WGS sequence"/>
</dbReference>
<evidence type="ECO:0000313" key="1">
    <source>
        <dbReference type="EMBL" id="SNS10780.1"/>
    </source>
</evidence>
<keyword evidence="2" id="KW-1185">Reference proteome</keyword>
<reference evidence="2" key="1">
    <citation type="submission" date="2017-06" db="EMBL/GenBank/DDBJ databases">
        <authorList>
            <person name="Varghese N."/>
            <person name="Submissions S."/>
        </authorList>
    </citation>
    <scope>NUCLEOTIDE SEQUENCE [LARGE SCALE GENOMIC DNA]</scope>
    <source>
        <strain evidence="2">DSM 46839</strain>
    </source>
</reference>
<proteinExistence type="predicted"/>
<gene>
    <name evidence="1" type="ORF">SAMN06893096_10243</name>
</gene>
<dbReference type="PANTHER" id="PTHR38436:SF1">
    <property type="entry name" value="ESTER CYCLASE"/>
    <property type="match status" value="1"/>
</dbReference>
<dbReference type="SUPFAM" id="SSF54427">
    <property type="entry name" value="NTF2-like"/>
    <property type="match status" value="1"/>
</dbReference>
<organism evidence="1 2">
    <name type="scientific">Geodermatophilus pulveris</name>
    <dbReference type="NCBI Taxonomy" id="1564159"/>
    <lineage>
        <taxon>Bacteria</taxon>
        <taxon>Bacillati</taxon>
        <taxon>Actinomycetota</taxon>
        <taxon>Actinomycetes</taxon>
        <taxon>Geodermatophilales</taxon>
        <taxon>Geodermatophilaceae</taxon>
        <taxon>Geodermatophilus</taxon>
    </lineage>
</organism>
<dbReference type="GO" id="GO:0030638">
    <property type="term" value="P:polyketide metabolic process"/>
    <property type="evidence" value="ECO:0007669"/>
    <property type="project" value="InterPro"/>
</dbReference>
<dbReference type="RefSeq" id="WP_179224162.1">
    <property type="nucleotide sequence ID" value="NZ_FZOO01000002.1"/>
</dbReference>
<dbReference type="AlphaFoldDB" id="A0A239BS58"/>
<dbReference type="Pfam" id="PF07366">
    <property type="entry name" value="SnoaL"/>
    <property type="match status" value="1"/>
</dbReference>
<dbReference type="InterPro" id="IPR032710">
    <property type="entry name" value="NTF2-like_dom_sf"/>
</dbReference>
<accession>A0A239BS58</accession>